<dbReference type="RefSeq" id="WP_029344433.1">
    <property type="nucleotide sequence ID" value="NZ_CP025500.1"/>
</dbReference>
<sequence>MKSKKTLIGLMTSVTFLVFATPLMVNADTDSSTQSNNQVPQIVIGNVDNSLVSTVDVLDSSESAVFDPTILPVSGAVQTIKDKNGAVSNISLTPLFNPRTRVSNGSYTINAWGIGWNVTYYINISSNKITSANNLDYIIAMPVNSATVTVDSSKQATARFSFSTPIYNILSWTGWVRATINSSNNIVITTN</sequence>
<dbReference type="Gene3D" id="2.60.40.3860">
    <property type="match status" value="1"/>
</dbReference>
<evidence type="ECO:0000313" key="5">
    <source>
        <dbReference type="Proteomes" id="UP000053719"/>
    </source>
</evidence>
<comment type="caution">
    <text evidence="3">The sequence shown here is derived from an EMBL/GenBank/DDBJ whole genome shotgun (WGS) entry which is preliminary data.</text>
</comment>
<dbReference type="Proteomes" id="UP000053719">
    <property type="component" value="Unassembled WGS sequence"/>
</dbReference>
<evidence type="ECO:0000256" key="1">
    <source>
        <dbReference type="SAM" id="SignalP"/>
    </source>
</evidence>
<feature type="chain" id="PRO_5015049043" description="DUF5626 domain-containing protein" evidence="1">
    <location>
        <begin position="28"/>
        <end position="191"/>
    </location>
</feature>
<reference evidence="6" key="2">
    <citation type="submission" date="2016-08" db="EMBL/GenBank/DDBJ databases">
        <title>Comparative genomics of Lactococcus lactis strain WFLU12 isolated from the gastrointestinal tract of wild olive flounder (Paralichythys olivaceus).</title>
        <authorList>
            <person name="Nguyen T.L."/>
            <person name="Kim D.-H."/>
        </authorList>
    </citation>
    <scope>NUCLEOTIDE SEQUENCE [LARGE SCALE GENOMIC DNA]</scope>
    <source>
        <strain evidence="6">WFLU12</strain>
    </source>
</reference>
<reference evidence="3" key="4">
    <citation type="journal article" date="2017" name="Genome Announc.">
        <title>Draft Genome Sequences of 24 Lactococcus lactis Strains.</title>
        <authorList>
            <person name="Backus L."/>
            <person name="Wels M."/>
            <person name="Boekhorst J."/>
            <person name="Dijkstra A.R."/>
            <person name="Beerthuyzen M."/>
            <person name="Kelly W.J."/>
            <person name="Siezen R.J."/>
            <person name="van Hijum S.A."/>
            <person name="Bachmann H."/>
        </authorList>
    </citation>
    <scope>NUCLEOTIDE SEQUENCE</scope>
    <source>
        <strain evidence="3">M20</strain>
    </source>
</reference>
<evidence type="ECO:0000313" key="6">
    <source>
        <dbReference type="Proteomes" id="UP000234865"/>
    </source>
</evidence>
<protein>
    <recommendedName>
        <fullName evidence="2">DUF5626 domain-containing protein</fullName>
    </recommendedName>
</protein>
<dbReference type="PATRIC" id="fig|1360.114.peg.1584"/>
<dbReference type="InterPro" id="IPR040491">
    <property type="entry name" value="DUF5626"/>
</dbReference>
<reference evidence="5" key="1">
    <citation type="submission" date="2015-10" db="EMBL/GenBank/DDBJ databases">
        <title>Draft Genome Sequences of 11 Lactococcus lactis subspecies cremoris strains.</title>
        <authorList>
            <person name="Wels M."/>
            <person name="Backus L."/>
            <person name="Boekhorst J."/>
            <person name="Dijkstra A."/>
            <person name="Beerthuizen M."/>
            <person name="Kelly W."/>
            <person name="Siezen R."/>
            <person name="Bachmann H."/>
            <person name="Van Hijum S."/>
        </authorList>
    </citation>
    <scope>NUCLEOTIDE SEQUENCE [LARGE SCALE GENOMIC DNA]</scope>
    <source>
        <strain evidence="5">M20</strain>
    </source>
</reference>
<feature type="domain" description="DUF5626" evidence="2">
    <location>
        <begin position="78"/>
        <end position="187"/>
    </location>
</feature>
<evidence type="ECO:0000259" key="2">
    <source>
        <dbReference type="Pfam" id="PF18540"/>
    </source>
</evidence>
<gene>
    <name evidence="4" type="ORF">CYU10_000691</name>
    <name evidence="3" type="ORF">M20_2356</name>
</gene>
<accession>A0A0V8DXZ3</accession>
<feature type="signal peptide" evidence="1">
    <location>
        <begin position="1"/>
        <end position="27"/>
    </location>
</feature>
<reference evidence="4" key="3">
    <citation type="submission" date="2016-08" db="EMBL/GenBank/DDBJ databases">
        <title>Genome-wide comparison reveals a probiotic strain Lactococcus lactis WFLU12 isolated from the gastrointestinal tract of olive flounder (Paralichythys olivaceus) harboring genes supporting probiotic action.</title>
        <authorList>
            <person name="Nguyen T.L."/>
        </authorList>
    </citation>
    <scope>NUCLEOTIDE SEQUENCE</scope>
    <source>
        <strain evidence="4">WFLU12</strain>
    </source>
</reference>
<proteinExistence type="predicted"/>
<evidence type="ECO:0000313" key="3">
    <source>
        <dbReference type="EMBL" id="KSU18402.1"/>
    </source>
</evidence>
<organism evidence="3 5">
    <name type="scientific">Lactococcus lactis subsp. lactis</name>
    <name type="common">Streptococcus lactis</name>
    <dbReference type="NCBI Taxonomy" id="1360"/>
    <lineage>
        <taxon>Bacteria</taxon>
        <taxon>Bacillati</taxon>
        <taxon>Bacillota</taxon>
        <taxon>Bacilli</taxon>
        <taxon>Lactobacillales</taxon>
        <taxon>Streptococcaceae</taxon>
        <taxon>Lactococcus</taxon>
    </lineage>
</organism>
<dbReference type="Proteomes" id="UP000234865">
    <property type="component" value="Unassembled WGS sequence"/>
</dbReference>
<evidence type="ECO:0000313" key="4">
    <source>
        <dbReference type="EMBL" id="PLW59794.1"/>
    </source>
</evidence>
<keyword evidence="1" id="KW-0732">Signal</keyword>
<dbReference type="EMBL" id="PKRZ01000001">
    <property type="protein sequence ID" value="PLW59794.1"/>
    <property type="molecule type" value="Genomic_DNA"/>
</dbReference>
<dbReference type="AlphaFoldDB" id="A0A0V8DXZ3"/>
<dbReference type="Pfam" id="PF18540">
    <property type="entry name" value="DUF5626"/>
    <property type="match status" value="1"/>
</dbReference>
<name>A0A0V8DXZ3_LACLL</name>
<dbReference type="EMBL" id="LKLU01000132">
    <property type="protein sequence ID" value="KSU18402.1"/>
    <property type="molecule type" value="Genomic_DNA"/>
</dbReference>